<evidence type="ECO:0000313" key="4">
    <source>
        <dbReference type="Proteomes" id="UP000276542"/>
    </source>
</evidence>
<evidence type="ECO:0000313" key="3">
    <source>
        <dbReference type="EMBL" id="RJS46467.1"/>
    </source>
</evidence>
<evidence type="ECO:0000256" key="1">
    <source>
        <dbReference type="SAM" id="MobiDB-lite"/>
    </source>
</evidence>
<feature type="compositionally biased region" description="Low complexity" evidence="1">
    <location>
        <begin position="103"/>
        <end position="122"/>
    </location>
</feature>
<dbReference type="OrthoDB" id="9802640at2"/>
<keyword evidence="4" id="KW-1185">Reference proteome</keyword>
<evidence type="ECO:0000259" key="2">
    <source>
        <dbReference type="Pfam" id="PF26345"/>
    </source>
</evidence>
<feature type="region of interest" description="Disordered" evidence="1">
    <location>
        <begin position="98"/>
        <end position="122"/>
    </location>
</feature>
<dbReference type="InterPro" id="IPR058807">
    <property type="entry name" value="ScoMcrA_N"/>
</dbReference>
<proteinExistence type="predicted"/>
<comment type="caution">
    <text evidence="3">The sequence shown here is derived from an EMBL/GenBank/DDBJ whole genome shotgun (WGS) entry which is preliminary data.</text>
</comment>
<gene>
    <name evidence="3" type="ORF">D4739_09760</name>
</gene>
<feature type="domain" description="ScoMcrA-like N-terminal head" evidence="2">
    <location>
        <begin position="7"/>
        <end position="87"/>
    </location>
</feature>
<sequence length="152" mass="16103">MSNFELVTRIHVLTAIREHDQRGAATFLADHGIEAPGDEVLVERGKRYDAGALLAFAHGKATGTPLTADEIPLEVAKVLTDLGFNVASVIELAKPAPNKRVPGTRAPAPKTAAPRVSRAKAPAVPAKPEPVVVLCPKCFTQVPSTGRCDYCD</sequence>
<dbReference type="RefSeq" id="WP_120060439.1">
    <property type="nucleotide sequence ID" value="NZ_QYRP01000002.1"/>
</dbReference>
<organism evidence="3 4">
    <name type="scientific">Nocardioides cavernaquae</name>
    <dbReference type="NCBI Taxonomy" id="2321396"/>
    <lineage>
        <taxon>Bacteria</taxon>
        <taxon>Bacillati</taxon>
        <taxon>Actinomycetota</taxon>
        <taxon>Actinomycetes</taxon>
        <taxon>Propionibacteriales</taxon>
        <taxon>Nocardioidaceae</taxon>
        <taxon>Nocardioides</taxon>
    </lineage>
</organism>
<name>A0A3A5HF81_9ACTN</name>
<reference evidence="4" key="1">
    <citation type="submission" date="2018-09" db="EMBL/GenBank/DDBJ databases">
        <authorList>
            <person name="Zhu H."/>
        </authorList>
    </citation>
    <scope>NUCLEOTIDE SEQUENCE [LARGE SCALE GENOMIC DNA]</scope>
    <source>
        <strain evidence="4">K1W22B-1</strain>
    </source>
</reference>
<accession>A0A3A5HF81</accession>
<dbReference type="EMBL" id="QYRP01000002">
    <property type="protein sequence ID" value="RJS46467.1"/>
    <property type="molecule type" value="Genomic_DNA"/>
</dbReference>
<dbReference type="Pfam" id="PF26345">
    <property type="entry name" value="ScoMcrA_N"/>
    <property type="match status" value="1"/>
</dbReference>
<protein>
    <recommendedName>
        <fullName evidence="2">ScoMcrA-like N-terminal head domain-containing protein</fullName>
    </recommendedName>
</protein>
<dbReference type="AlphaFoldDB" id="A0A3A5HF81"/>
<dbReference type="Proteomes" id="UP000276542">
    <property type="component" value="Unassembled WGS sequence"/>
</dbReference>